<evidence type="ECO:0000256" key="1">
    <source>
        <dbReference type="ARBA" id="ARBA00022603"/>
    </source>
</evidence>
<evidence type="ECO:0000256" key="3">
    <source>
        <dbReference type="ARBA" id="ARBA00022691"/>
    </source>
</evidence>
<keyword evidence="5" id="KW-1185">Reference proteome</keyword>
<dbReference type="EMBL" id="JBHTKI010000020">
    <property type="protein sequence ID" value="MFD1032356.1"/>
    <property type="molecule type" value="Genomic_DNA"/>
</dbReference>
<dbReference type="InterPro" id="IPR029063">
    <property type="entry name" value="SAM-dependent_MTases_sf"/>
</dbReference>
<gene>
    <name evidence="4" type="ORF">ACFQ1X_13025</name>
</gene>
<proteinExistence type="predicted"/>
<keyword evidence="3" id="KW-0949">S-adenosyl-L-methionine</keyword>
<reference evidence="5" key="1">
    <citation type="journal article" date="2019" name="Int. J. Syst. Evol. Microbiol.">
        <title>The Global Catalogue of Microorganisms (GCM) 10K type strain sequencing project: providing services to taxonomists for standard genome sequencing and annotation.</title>
        <authorList>
            <consortium name="The Broad Institute Genomics Platform"/>
            <consortium name="The Broad Institute Genome Sequencing Center for Infectious Disease"/>
            <person name="Wu L."/>
            <person name="Ma J."/>
        </authorList>
    </citation>
    <scope>NUCLEOTIDE SEQUENCE [LARGE SCALE GENOMIC DNA]</scope>
    <source>
        <strain evidence="5">CCUG 56756</strain>
    </source>
</reference>
<dbReference type="RefSeq" id="WP_144840744.1">
    <property type="nucleotide sequence ID" value="NZ_JBHTKI010000020.1"/>
</dbReference>
<organism evidence="4 5">
    <name type="scientific">Metaplanococcus flavidus</name>
    <dbReference type="NCBI Taxonomy" id="569883"/>
    <lineage>
        <taxon>Bacteria</taxon>
        <taxon>Bacillati</taxon>
        <taxon>Bacillota</taxon>
        <taxon>Bacilli</taxon>
        <taxon>Bacillales</taxon>
        <taxon>Caryophanaceae</taxon>
        <taxon>Metaplanococcus</taxon>
    </lineage>
</organism>
<dbReference type="CDD" id="cd02440">
    <property type="entry name" value="AdoMet_MTases"/>
    <property type="match status" value="1"/>
</dbReference>
<sequence>MDHLLESMKIIGEDTIQRTQLKHRLSLVKAFQLEPGMRILEVGCGQGDTTVALADAVGENGHVLAVDIADPSYGAPITLGEATETIAASPLGKRVTFKLETDLLDLQEEKFDVAILSHCSWYFRNPEELLSYLKKLRGMAQRICIAEWDFNFTRMGQRQHFAATAILALYSEFVDNTGNIQHVYDSLQLKSMLEEAGWRVKRTAVVDAGYLQDGAWEVDYAESVRPEFTSTPPRIQSLANSLYALLDGDEVESLDSVVLVAE</sequence>
<name>A0ABW3LG18_9BACL</name>
<dbReference type="GO" id="GO:0032259">
    <property type="term" value="P:methylation"/>
    <property type="evidence" value="ECO:0007669"/>
    <property type="project" value="UniProtKB-KW"/>
</dbReference>
<dbReference type="GO" id="GO:0008168">
    <property type="term" value="F:methyltransferase activity"/>
    <property type="evidence" value="ECO:0007669"/>
    <property type="project" value="UniProtKB-KW"/>
</dbReference>
<keyword evidence="2 4" id="KW-0808">Transferase</keyword>
<dbReference type="EC" id="2.1.1.-" evidence="4"/>
<comment type="caution">
    <text evidence="4">The sequence shown here is derived from an EMBL/GenBank/DDBJ whole genome shotgun (WGS) entry which is preliminary data.</text>
</comment>
<dbReference type="SUPFAM" id="SSF53335">
    <property type="entry name" value="S-adenosyl-L-methionine-dependent methyltransferases"/>
    <property type="match status" value="1"/>
</dbReference>
<dbReference type="PANTHER" id="PTHR43464">
    <property type="entry name" value="METHYLTRANSFERASE"/>
    <property type="match status" value="1"/>
</dbReference>
<accession>A0ABW3LG18</accession>
<dbReference type="Gene3D" id="3.40.50.150">
    <property type="entry name" value="Vaccinia Virus protein VP39"/>
    <property type="match status" value="1"/>
</dbReference>
<dbReference type="Proteomes" id="UP001597109">
    <property type="component" value="Unassembled WGS sequence"/>
</dbReference>
<evidence type="ECO:0000256" key="2">
    <source>
        <dbReference type="ARBA" id="ARBA00022679"/>
    </source>
</evidence>
<dbReference type="PANTHER" id="PTHR43464:SF19">
    <property type="entry name" value="UBIQUINONE BIOSYNTHESIS O-METHYLTRANSFERASE, MITOCHONDRIAL"/>
    <property type="match status" value="1"/>
</dbReference>
<keyword evidence="1 4" id="KW-0489">Methyltransferase</keyword>
<dbReference type="Pfam" id="PF13489">
    <property type="entry name" value="Methyltransf_23"/>
    <property type="match status" value="1"/>
</dbReference>
<evidence type="ECO:0000313" key="4">
    <source>
        <dbReference type="EMBL" id="MFD1032356.1"/>
    </source>
</evidence>
<evidence type="ECO:0000313" key="5">
    <source>
        <dbReference type="Proteomes" id="UP001597109"/>
    </source>
</evidence>
<protein>
    <submittedName>
        <fullName evidence="4">Class I SAM-dependent methyltransferase</fullName>
        <ecNumber evidence="4">2.1.1.-</ecNumber>
    </submittedName>
</protein>